<dbReference type="PANTHER" id="PTHR42754">
    <property type="entry name" value="ENDOGLUCANASE"/>
    <property type="match status" value="1"/>
</dbReference>
<gene>
    <name evidence="1" type="ORF">ASZ90_014564</name>
</gene>
<proteinExistence type="predicted"/>
<organism evidence="1">
    <name type="scientific">hydrocarbon metagenome</name>
    <dbReference type="NCBI Taxonomy" id="938273"/>
    <lineage>
        <taxon>unclassified sequences</taxon>
        <taxon>metagenomes</taxon>
        <taxon>ecological metagenomes</taxon>
    </lineage>
</organism>
<sequence length="452" mass="50595">MRYPGINSYRAFMHIHNRIISLLFIFSLLFIGIDPASGAEAPVIIWEHFLGGGNVEKAYSIHETSDRGYILAGFSCSDDGDVTSVSYKSDYCDDYWVVRLDTDGNLLWQTSSGGSGIDTAYFVTETADQGFIIAGSSTSNQNISPENRGDYDYYVVKLDFSGNPVWERFYGGFWTDEPGGVWETDDHMYMVAGYSDSSDGDVAPDHRRGDPWIIKLNQQGDIIWQNSSIDPEEYPKNNRNASGSTLRNLWMLTRAANSSLVWESVTGQDASEAASITLRKIYDIYVDSDPISLGMCEDCYDRLDRDILLVRLDDDGNLVWDEFLDAGGIESARDFTSTSTHEIVIAGDSFSFDDTLMGHHGAGDFYVAKIGVLQSFPGTEKMPLDLDQDGIYEDVNGDGMFNFNDVLLFLSTNSWISRNQPISCFDTNNDQKISFADPFILYMNQIQDILSR</sequence>
<protein>
    <recommendedName>
        <fullName evidence="2">Dockerin domain-containing protein</fullName>
    </recommendedName>
</protein>
<dbReference type="AlphaFoldDB" id="A0A0W8F4D2"/>
<dbReference type="Gene3D" id="1.10.1330.10">
    <property type="entry name" value="Dockerin domain"/>
    <property type="match status" value="1"/>
</dbReference>
<dbReference type="PANTHER" id="PTHR42754:SF1">
    <property type="entry name" value="LIPOPROTEIN"/>
    <property type="match status" value="1"/>
</dbReference>
<dbReference type="SUPFAM" id="SSF63446">
    <property type="entry name" value="Type I dockerin domain"/>
    <property type="match status" value="1"/>
</dbReference>
<dbReference type="GO" id="GO:0000272">
    <property type="term" value="P:polysaccharide catabolic process"/>
    <property type="evidence" value="ECO:0007669"/>
    <property type="project" value="InterPro"/>
</dbReference>
<evidence type="ECO:0008006" key="2">
    <source>
        <dbReference type="Google" id="ProtNLM"/>
    </source>
</evidence>
<name>A0A0W8F4D2_9ZZZZ</name>
<dbReference type="InterPro" id="IPR036439">
    <property type="entry name" value="Dockerin_dom_sf"/>
</dbReference>
<dbReference type="EMBL" id="LNQE01001533">
    <property type="protein sequence ID" value="KUG15766.1"/>
    <property type="molecule type" value="Genomic_DNA"/>
</dbReference>
<comment type="caution">
    <text evidence="1">The sequence shown here is derived from an EMBL/GenBank/DDBJ whole genome shotgun (WGS) entry which is preliminary data.</text>
</comment>
<reference evidence="1" key="1">
    <citation type="journal article" date="2015" name="Proc. Natl. Acad. Sci. U.S.A.">
        <title>Networks of energetic and metabolic interactions define dynamics in microbial communities.</title>
        <authorList>
            <person name="Embree M."/>
            <person name="Liu J.K."/>
            <person name="Al-Bassam M.M."/>
            <person name="Zengler K."/>
        </authorList>
    </citation>
    <scope>NUCLEOTIDE SEQUENCE</scope>
</reference>
<evidence type="ECO:0000313" key="1">
    <source>
        <dbReference type="EMBL" id="KUG15766.1"/>
    </source>
</evidence>
<accession>A0A0W8F4D2</accession>